<dbReference type="InterPro" id="IPR003439">
    <property type="entry name" value="ABC_transporter-like_ATP-bd"/>
</dbReference>
<dbReference type="InterPro" id="IPR027417">
    <property type="entry name" value="P-loop_NTPase"/>
</dbReference>
<dbReference type="InterPro" id="IPR050107">
    <property type="entry name" value="ABC_carbohydrate_import_ATPase"/>
</dbReference>
<evidence type="ECO:0000259" key="3">
    <source>
        <dbReference type="Pfam" id="PF00005"/>
    </source>
</evidence>
<evidence type="ECO:0000313" key="4">
    <source>
        <dbReference type="EMBL" id="CAH2406682.1"/>
    </source>
</evidence>
<dbReference type="PANTHER" id="PTHR43790">
    <property type="entry name" value="CARBOHYDRATE TRANSPORT ATP-BINDING PROTEIN MG119-RELATED"/>
    <property type="match status" value="1"/>
</dbReference>
<name>A0ABN8K8T3_9HYPH</name>
<keyword evidence="5" id="KW-1185">Reference proteome</keyword>
<keyword evidence="1" id="KW-0547">Nucleotide-binding</keyword>
<dbReference type="PANTHER" id="PTHR43790:SF8">
    <property type="entry name" value="SUGAR ABC TRANSPORTER ATP-BINDING PROTEIN"/>
    <property type="match status" value="1"/>
</dbReference>
<evidence type="ECO:0000313" key="5">
    <source>
        <dbReference type="Proteomes" id="UP001152604"/>
    </source>
</evidence>
<evidence type="ECO:0000256" key="1">
    <source>
        <dbReference type="ARBA" id="ARBA00022741"/>
    </source>
</evidence>
<evidence type="ECO:0000256" key="2">
    <source>
        <dbReference type="ARBA" id="ARBA00022840"/>
    </source>
</evidence>
<feature type="domain" description="ABC transporter" evidence="3">
    <location>
        <begin position="25"/>
        <end position="91"/>
    </location>
</feature>
<keyword evidence="2" id="KW-0067">ATP-binding</keyword>
<protein>
    <recommendedName>
        <fullName evidence="3">ABC transporter domain-containing protein</fullName>
    </recommendedName>
</protein>
<dbReference type="Gene3D" id="3.40.50.300">
    <property type="entry name" value="P-loop containing nucleotide triphosphate hydrolases"/>
    <property type="match status" value="1"/>
</dbReference>
<dbReference type="Proteomes" id="UP001152604">
    <property type="component" value="Unassembled WGS sequence"/>
</dbReference>
<gene>
    <name evidence="4" type="ORF">MES4922_540006</name>
</gene>
<sequence>MMITMAEPILQLSNINKSFGPIDVLHDISLAVKAGEVLCLLGDNGAGKSTLIKILSGVHQPTSGTILMDGKPIQFASPRMPAISAFRRSISSAERFL</sequence>
<dbReference type="EMBL" id="CAKXZS010000050">
    <property type="protein sequence ID" value="CAH2406682.1"/>
    <property type="molecule type" value="Genomic_DNA"/>
</dbReference>
<reference evidence="4" key="1">
    <citation type="submission" date="2022-03" db="EMBL/GenBank/DDBJ databases">
        <authorList>
            <person name="Brunel B."/>
        </authorList>
    </citation>
    <scope>NUCLEOTIDE SEQUENCE</scope>
    <source>
        <strain evidence="4">STM4922sample</strain>
    </source>
</reference>
<organism evidence="4 5">
    <name type="scientific">Mesorhizobium ventifaucium</name>
    <dbReference type="NCBI Taxonomy" id="666020"/>
    <lineage>
        <taxon>Bacteria</taxon>
        <taxon>Pseudomonadati</taxon>
        <taxon>Pseudomonadota</taxon>
        <taxon>Alphaproteobacteria</taxon>
        <taxon>Hyphomicrobiales</taxon>
        <taxon>Phyllobacteriaceae</taxon>
        <taxon>Mesorhizobium</taxon>
    </lineage>
</organism>
<accession>A0ABN8K8T3</accession>
<dbReference type="SUPFAM" id="SSF52540">
    <property type="entry name" value="P-loop containing nucleoside triphosphate hydrolases"/>
    <property type="match status" value="1"/>
</dbReference>
<dbReference type="Pfam" id="PF00005">
    <property type="entry name" value="ABC_tran"/>
    <property type="match status" value="1"/>
</dbReference>
<comment type="caution">
    <text evidence="4">The sequence shown here is derived from an EMBL/GenBank/DDBJ whole genome shotgun (WGS) entry which is preliminary data.</text>
</comment>
<proteinExistence type="predicted"/>